<name>A0A399F0Z3_9DEIN</name>
<dbReference type="EMBL" id="QWLA01000003">
    <property type="protein sequence ID" value="RIH89475.1"/>
    <property type="molecule type" value="Genomic_DNA"/>
</dbReference>
<dbReference type="OrthoDB" id="34506at2"/>
<reference evidence="1 2" key="1">
    <citation type="submission" date="2018-08" db="EMBL/GenBank/DDBJ databases">
        <title>Meiothermus roseus NBRC 110900 genome sequencing project.</title>
        <authorList>
            <person name="Da Costa M.S."/>
            <person name="Albuquerque L."/>
            <person name="Raposo P."/>
            <person name="Froufe H.J.C."/>
            <person name="Barroso C.S."/>
            <person name="Egas C."/>
        </authorList>
    </citation>
    <scope>NUCLEOTIDE SEQUENCE [LARGE SCALE GENOMIC DNA]</scope>
    <source>
        <strain evidence="1 2">NBRC 110900</strain>
    </source>
</reference>
<evidence type="ECO:0000313" key="1">
    <source>
        <dbReference type="EMBL" id="RIH89475.1"/>
    </source>
</evidence>
<accession>A0A399F0Z3</accession>
<dbReference type="Proteomes" id="UP000265341">
    <property type="component" value="Unassembled WGS sequence"/>
</dbReference>
<organism evidence="1 2">
    <name type="scientific">Calidithermus roseus</name>
    <dbReference type="NCBI Taxonomy" id="1644118"/>
    <lineage>
        <taxon>Bacteria</taxon>
        <taxon>Thermotogati</taxon>
        <taxon>Deinococcota</taxon>
        <taxon>Deinococci</taxon>
        <taxon>Thermales</taxon>
        <taxon>Thermaceae</taxon>
        <taxon>Calidithermus</taxon>
    </lineage>
</organism>
<proteinExistence type="predicted"/>
<dbReference type="RefSeq" id="WP_119275730.1">
    <property type="nucleotide sequence ID" value="NZ_QWLA01000003.1"/>
</dbReference>
<gene>
    <name evidence="1" type="ORF">Mrose_00376</name>
</gene>
<dbReference type="AlphaFoldDB" id="A0A399F0Z3"/>
<comment type="caution">
    <text evidence="1">The sequence shown here is derived from an EMBL/GenBank/DDBJ whole genome shotgun (WGS) entry which is preliminary data.</text>
</comment>
<protein>
    <submittedName>
        <fullName evidence="1">Uncharacterized protein</fullName>
    </submittedName>
</protein>
<sequence>MDPQPAQTYIVRIWWEQTPDGEGRAWRASLTEVHSKERRYFKSPEDLMRYLSRRSGEPPAQT</sequence>
<evidence type="ECO:0000313" key="2">
    <source>
        <dbReference type="Proteomes" id="UP000265341"/>
    </source>
</evidence>
<keyword evidence="2" id="KW-1185">Reference proteome</keyword>